<evidence type="ECO:0000313" key="3">
    <source>
        <dbReference type="EMBL" id="BCO29324.1"/>
    </source>
</evidence>
<accession>A0ABN6DBD2</accession>
<feature type="chain" id="PRO_5045194814" evidence="1">
    <location>
        <begin position="29"/>
        <end position="361"/>
    </location>
</feature>
<keyword evidence="1" id="KW-0732">Signal</keyword>
<dbReference type="SMART" id="SM00564">
    <property type="entry name" value="PQQ"/>
    <property type="match status" value="5"/>
</dbReference>
<evidence type="ECO:0000313" key="4">
    <source>
        <dbReference type="Proteomes" id="UP000824366"/>
    </source>
</evidence>
<feature type="domain" description="Pyrrolo-quinoline quinone repeat" evidence="2">
    <location>
        <begin position="146"/>
        <end position="356"/>
    </location>
</feature>
<protein>
    <submittedName>
        <fullName evidence="3">Outer membrane protein assembly factor BamB</fullName>
    </submittedName>
</protein>
<feature type="signal peptide" evidence="1">
    <location>
        <begin position="1"/>
        <end position="28"/>
    </location>
</feature>
<reference evidence="3 4" key="1">
    <citation type="journal article" date="2021" name="Microbiol. Spectr.">
        <title>A Single Bacterium Capable of Oxidation and Reduction of Iron at Circumneutral pH.</title>
        <authorList>
            <person name="Kato S."/>
            <person name="Ohkuma M."/>
        </authorList>
    </citation>
    <scope>NUCLEOTIDE SEQUENCE [LARGE SCALE GENOMIC DNA]</scope>
    <source>
        <strain evidence="3 4">MIZ03</strain>
    </source>
</reference>
<gene>
    <name evidence="3" type="ORF">MIZ03_4239</name>
</gene>
<evidence type="ECO:0000259" key="2">
    <source>
        <dbReference type="Pfam" id="PF13360"/>
    </source>
</evidence>
<name>A0ABN6DBD2_9BURK</name>
<dbReference type="Proteomes" id="UP000824366">
    <property type="component" value="Chromosome"/>
</dbReference>
<dbReference type="SUPFAM" id="SSF50998">
    <property type="entry name" value="Quinoprotein alcohol dehydrogenase-like"/>
    <property type="match status" value="2"/>
</dbReference>
<organism evidence="3 4">
    <name type="scientific">Rhodoferax lithotrophicus</name>
    <dbReference type="NCBI Taxonomy" id="2798804"/>
    <lineage>
        <taxon>Bacteria</taxon>
        <taxon>Pseudomonadati</taxon>
        <taxon>Pseudomonadota</taxon>
        <taxon>Betaproteobacteria</taxon>
        <taxon>Burkholderiales</taxon>
        <taxon>Comamonadaceae</taxon>
        <taxon>Rhodoferax</taxon>
    </lineage>
</organism>
<dbReference type="PANTHER" id="PTHR34512:SF30">
    <property type="entry name" value="OUTER MEMBRANE PROTEIN ASSEMBLY FACTOR BAMB"/>
    <property type="match status" value="1"/>
</dbReference>
<dbReference type="PANTHER" id="PTHR34512">
    <property type="entry name" value="CELL SURFACE PROTEIN"/>
    <property type="match status" value="1"/>
</dbReference>
<keyword evidence="4" id="KW-1185">Reference proteome</keyword>
<dbReference type="InterPro" id="IPR002372">
    <property type="entry name" value="PQQ_rpt_dom"/>
</dbReference>
<dbReference type="InterPro" id="IPR011047">
    <property type="entry name" value="Quinoprotein_ADH-like_sf"/>
</dbReference>
<dbReference type="Pfam" id="PF13360">
    <property type="entry name" value="PQQ_2"/>
    <property type="match status" value="1"/>
</dbReference>
<dbReference type="EMBL" id="AP024238">
    <property type="protein sequence ID" value="BCO29324.1"/>
    <property type="molecule type" value="Genomic_DNA"/>
</dbReference>
<dbReference type="InterPro" id="IPR018391">
    <property type="entry name" value="PQQ_b-propeller_rpt"/>
</dbReference>
<evidence type="ECO:0000256" key="1">
    <source>
        <dbReference type="SAM" id="SignalP"/>
    </source>
</evidence>
<sequence length="361" mass="39815">MVSGHLNRRHFVAALAAGGLLSTFSVSAATQTPQVVRRWGSGNTTLAPLAWVDGHVFFNGDKTLGRIDPDLDAITWNVPHHLSSNAVYRPRAAGQSVISGGQRELGAWNMVDGQQRWVHKAILQVGTPFVTSERTYVGDGHELLALGNQSGQIDWRFSDEVDCTASYAPTVADGTVFFGPGNGLLYALNEADGKLKWKLDEKNEWQYVRQMYVSGSMLVAGTYTELLYGIDVNSGKVKWRFKAGNFINSHHVSGDTAYLWSPTGWIYAIDVDTGAVRWKHQTTRYGNAGANWGPMMAEIVTFENQVYCLDMKQMLHVLDADTGRERLRLPFAHDLRPTVLPLSGGRAVMASDSGEVQLAQW</sequence>
<proteinExistence type="predicted"/>
<dbReference type="Gene3D" id="2.130.10.10">
    <property type="entry name" value="YVTN repeat-like/Quinoprotein amine dehydrogenase"/>
    <property type="match status" value="1"/>
</dbReference>
<dbReference type="InterPro" id="IPR015943">
    <property type="entry name" value="WD40/YVTN_repeat-like_dom_sf"/>
</dbReference>